<feature type="transmembrane region" description="Helical" evidence="1">
    <location>
        <begin position="242"/>
        <end position="264"/>
    </location>
</feature>
<dbReference type="AlphaFoldDB" id="A0AAD7TU24"/>
<evidence type="ECO:0000313" key="4">
    <source>
        <dbReference type="Proteomes" id="UP001215151"/>
    </source>
</evidence>
<organism evidence="3 4">
    <name type="scientific">Trametes cubensis</name>
    <dbReference type="NCBI Taxonomy" id="1111947"/>
    <lineage>
        <taxon>Eukaryota</taxon>
        <taxon>Fungi</taxon>
        <taxon>Dikarya</taxon>
        <taxon>Basidiomycota</taxon>
        <taxon>Agaricomycotina</taxon>
        <taxon>Agaricomycetes</taxon>
        <taxon>Polyporales</taxon>
        <taxon>Polyporaceae</taxon>
        <taxon>Trametes</taxon>
    </lineage>
</organism>
<dbReference type="Pfam" id="PF20152">
    <property type="entry name" value="DUF6534"/>
    <property type="match status" value="1"/>
</dbReference>
<evidence type="ECO:0000259" key="2">
    <source>
        <dbReference type="Pfam" id="PF20152"/>
    </source>
</evidence>
<feature type="transmembrane region" description="Helical" evidence="1">
    <location>
        <begin position="24"/>
        <end position="42"/>
    </location>
</feature>
<protein>
    <recommendedName>
        <fullName evidence="2">DUF6534 domain-containing protein</fullName>
    </recommendedName>
</protein>
<feature type="domain" description="DUF6534" evidence="2">
    <location>
        <begin position="210"/>
        <end position="294"/>
    </location>
</feature>
<dbReference type="EMBL" id="JAPEVG010000115">
    <property type="protein sequence ID" value="KAJ8482418.1"/>
    <property type="molecule type" value="Genomic_DNA"/>
</dbReference>
<dbReference type="PANTHER" id="PTHR40465:SF1">
    <property type="entry name" value="DUF6534 DOMAIN-CONTAINING PROTEIN"/>
    <property type="match status" value="1"/>
</dbReference>
<gene>
    <name evidence="3" type="ORF">ONZ51_g5392</name>
</gene>
<feature type="transmembrane region" description="Helical" evidence="1">
    <location>
        <begin position="147"/>
        <end position="168"/>
    </location>
</feature>
<feature type="transmembrane region" description="Helical" evidence="1">
    <location>
        <begin position="200"/>
        <end position="222"/>
    </location>
</feature>
<dbReference type="PANTHER" id="PTHR40465">
    <property type="entry name" value="CHROMOSOME 1, WHOLE GENOME SHOTGUN SEQUENCE"/>
    <property type="match status" value="1"/>
</dbReference>
<feature type="transmembrane region" description="Helical" evidence="1">
    <location>
        <begin position="116"/>
        <end position="135"/>
    </location>
</feature>
<sequence>MSTSSSLMPQGFSRPNIPALDNTYGAMMLGTFIGLILYGVNVHQNYRYVRSKEFKTDSTYVKAMLFFIPDCAAHRIDSHPSTLETLHSVIAMHSVYYYVVRNYFNPLVLFHGSWSINFLALLTGILFPVCQSFFARRLWLINYRFRPLVAFIAILLVAQAGFTVAITVEAQTLRTTKTTRRVAIYNAAHQSMLIFGRSQWMISAELGIVLIADVLMTALLIITLRGCRTGFRSTEQILNTVITYAICTGLLTDTLTIISFFLAVVYPHTLLADGLNVAICHLYANTLLAVLNSRYFLHNQGKEGVSTGPSWSNVFKTTVFQSRGDKPMSNQARQHC</sequence>
<keyword evidence="1" id="KW-1133">Transmembrane helix</keyword>
<keyword evidence="1" id="KW-0472">Membrane</keyword>
<keyword evidence="4" id="KW-1185">Reference proteome</keyword>
<comment type="caution">
    <text evidence="3">The sequence shown here is derived from an EMBL/GenBank/DDBJ whole genome shotgun (WGS) entry which is preliminary data.</text>
</comment>
<proteinExistence type="predicted"/>
<dbReference type="InterPro" id="IPR045339">
    <property type="entry name" value="DUF6534"/>
</dbReference>
<keyword evidence="1" id="KW-0812">Transmembrane</keyword>
<reference evidence="3" key="1">
    <citation type="submission" date="2022-11" db="EMBL/GenBank/DDBJ databases">
        <title>Genome Sequence of Cubamyces cubensis.</title>
        <authorList>
            <person name="Buettner E."/>
        </authorList>
    </citation>
    <scope>NUCLEOTIDE SEQUENCE</scope>
    <source>
        <strain evidence="3">MPL-01</strain>
    </source>
</reference>
<evidence type="ECO:0000256" key="1">
    <source>
        <dbReference type="SAM" id="Phobius"/>
    </source>
</evidence>
<evidence type="ECO:0000313" key="3">
    <source>
        <dbReference type="EMBL" id="KAJ8482418.1"/>
    </source>
</evidence>
<feature type="transmembrane region" description="Helical" evidence="1">
    <location>
        <begin position="85"/>
        <end position="104"/>
    </location>
</feature>
<name>A0AAD7TU24_9APHY</name>
<feature type="transmembrane region" description="Helical" evidence="1">
    <location>
        <begin position="270"/>
        <end position="291"/>
    </location>
</feature>
<dbReference type="Proteomes" id="UP001215151">
    <property type="component" value="Unassembled WGS sequence"/>
</dbReference>
<accession>A0AAD7TU24</accession>